<accession>A0A455T281</accession>
<gene>
    <name evidence="2" type="ORF">KTA_15210</name>
</gene>
<sequence>MKINKLFDKYHIAAFIVILLASLLRFYLILLGWPSLDSDEGTMGLMALHIAYQGARPLVFYGQDYLAPIDAYLAAFFFPPRGPLGPDSPLKRPASLWLVSDTDLFTYQFAL</sequence>
<organism evidence="2">
    <name type="scientific">Thermogemmatispora argillosa</name>
    <dbReference type="NCBI Taxonomy" id="2045280"/>
    <lineage>
        <taxon>Bacteria</taxon>
        <taxon>Bacillati</taxon>
        <taxon>Chloroflexota</taxon>
        <taxon>Ktedonobacteria</taxon>
        <taxon>Thermogemmatisporales</taxon>
        <taxon>Thermogemmatisporaceae</taxon>
        <taxon>Thermogemmatispora</taxon>
    </lineage>
</organism>
<keyword evidence="1" id="KW-1133">Transmembrane helix</keyword>
<keyword evidence="1" id="KW-0812">Transmembrane</keyword>
<reference evidence="2" key="1">
    <citation type="submission" date="2018-12" db="EMBL/GenBank/DDBJ databases">
        <title>Novel natural products biosynthetic potential of the class Ktedonobacteria.</title>
        <authorList>
            <person name="Zheng Y."/>
            <person name="Saitou A."/>
            <person name="Wang C.M."/>
            <person name="Toyoda A."/>
            <person name="Minakuchi Y."/>
            <person name="Sekiguchi Y."/>
            <person name="Ueda K."/>
            <person name="Takano H."/>
            <person name="Sakai Y."/>
            <person name="Yokota A."/>
            <person name="Yabe S."/>
        </authorList>
    </citation>
    <scope>NUCLEOTIDE SEQUENCE</scope>
    <source>
        <strain evidence="2">A3-2</strain>
    </source>
</reference>
<keyword evidence="1" id="KW-0472">Membrane</keyword>
<evidence type="ECO:0008006" key="3">
    <source>
        <dbReference type="Google" id="ProtNLM"/>
    </source>
</evidence>
<evidence type="ECO:0000256" key="1">
    <source>
        <dbReference type="SAM" id="Phobius"/>
    </source>
</evidence>
<name>A0A455T281_9CHLR</name>
<proteinExistence type="predicted"/>
<dbReference type="EMBL" id="AP019377">
    <property type="protein sequence ID" value="BBH93322.1"/>
    <property type="molecule type" value="Genomic_DNA"/>
</dbReference>
<dbReference type="AlphaFoldDB" id="A0A455T281"/>
<protein>
    <recommendedName>
        <fullName evidence="3">Glycosyltransferase RgtA/B/C/D-like domain-containing protein</fullName>
    </recommendedName>
</protein>
<evidence type="ECO:0000313" key="2">
    <source>
        <dbReference type="EMBL" id="BBH93322.1"/>
    </source>
</evidence>
<feature type="transmembrane region" description="Helical" evidence="1">
    <location>
        <begin position="12"/>
        <end position="33"/>
    </location>
</feature>